<feature type="transmembrane region" description="Helical" evidence="2">
    <location>
        <begin position="270"/>
        <end position="288"/>
    </location>
</feature>
<feature type="transmembrane region" description="Helical" evidence="2">
    <location>
        <begin position="103"/>
        <end position="124"/>
    </location>
</feature>
<accession>A0A812S8U9</accession>
<protein>
    <submittedName>
        <fullName evidence="3">Uncharacterized protein</fullName>
    </submittedName>
</protein>
<reference evidence="3" key="1">
    <citation type="submission" date="2021-02" db="EMBL/GenBank/DDBJ databases">
        <authorList>
            <person name="Dougan E. K."/>
            <person name="Rhodes N."/>
            <person name="Thang M."/>
            <person name="Chan C."/>
        </authorList>
    </citation>
    <scope>NUCLEOTIDE SEQUENCE</scope>
</reference>
<feature type="transmembrane region" description="Helical" evidence="2">
    <location>
        <begin position="202"/>
        <end position="219"/>
    </location>
</feature>
<feature type="region of interest" description="Disordered" evidence="1">
    <location>
        <begin position="1"/>
        <end position="37"/>
    </location>
</feature>
<feature type="transmembrane region" description="Helical" evidence="2">
    <location>
        <begin position="70"/>
        <end position="91"/>
    </location>
</feature>
<dbReference type="EMBL" id="CAJNIZ010023447">
    <property type="protein sequence ID" value="CAE7469276.1"/>
    <property type="molecule type" value="Genomic_DNA"/>
</dbReference>
<evidence type="ECO:0000256" key="2">
    <source>
        <dbReference type="SAM" id="Phobius"/>
    </source>
</evidence>
<dbReference type="Proteomes" id="UP000649617">
    <property type="component" value="Unassembled WGS sequence"/>
</dbReference>
<name>A0A812S8U9_SYMPI</name>
<evidence type="ECO:0000313" key="3">
    <source>
        <dbReference type="EMBL" id="CAE7469276.1"/>
    </source>
</evidence>
<comment type="caution">
    <text evidence="3">The sequence shown here is derived from an EMBL/GenBank/DDBJ whole genome shotgun (WGS) entry which is preliminary data.</text>
</comment>
<evidence type="ECO:0000256" key="1">
    <source>
        <dbReference type="SAM" id="MobiDB-lite"/>
    </source>
</evidence>
<evidence type="ECO:0000313" key="4">
    <source>
        <dbReference type="Proteomes" id="UP000649617"/>
    </source>
</evidence>
<dbReference type="OrthoDB" id="41894at2759"/>
<feature type="transmembrane region" description="Helical" evidence="2">
    <location>
        <begin position="231"/>
        <end position="250"/>
    </location>
</feature>
<keyword evidence="2" id="KW-0472">Membrane</keyword>
<feature type="transmembrane region" description="Helical" evidence="2">
    <location>
        <begin position="130"/>
        <end position="154"/>
    </location>
</feature>
<dbReference type="AlphaFoldDB" id="A0A812S8U9"/>
<feature type="compositionally biased region" description="Basic and acidic residues" evidence="1">
    <location>
        <begin position="11"/>
        <end position="21"/>
    </location>
</feature>
<sequence>MTSQSIWNEDGGLRIRNESSAEAKQAVKSAGKPQSGSFFGLEWDRPGSSSPWPSFDQFPEHLRVGPWSPLAYIFLAAFISFVAFSAGWAFADLPKLTAAEPEGSFIQLVHGAGALYMTTVLTFTLKSTGLWPFVSYTAISYVLMTLRFTFVFLGCRTAAEILRFPVVAMATVTSTIWWLVLFPVILAFAAPKNRRAFLKMNLSWFLFNMHLLNLPIALASQWSHTRPLVFLDFWVASILAACYLFFYLLVMDPNGLHLYIILSPRPWWCIISYLGILLLYAQLFHVFGS</sequence>
<keyword evidence="2" id="KW-0812">Transmembrane</keyword>
<organism evidence="3 4">
    <name type="scientific">Symbiodinium pilosum</name>
    <name type="common">Dinoflagellate</name>
    <dbReference type="NCBI Taxonomy" id="2952"/>
    <lineage>
        <taxon>Eukaryota</taxon>
        <taxon>Sar</taxon>
        <taxon>Alveolata</taxon>
        <taxon>Dinophyceae</taxon>
        <taxon>Suessiales</taxon>
        <taxon>Symbiodiniaceae</taxon>
        <taxon>Symbiodinium</taxon>
    </lineage>
</organism>
<feature type="transmembrane region" description="Helical" evidence="2">
    <location>
        <begin position="166"/>
        <end position="190"/>
    </location>
</feature>
<proteinExistence type="predicted"/>
<keyword evidence="2" id="KW-1133">Transmembrane helix</keyword>
<keyword evidence="4" id="KW-1185">Reference proteome</keyword>
<gene>
    <name evidence="3" type="ORF">SPIL2461_LOCUS11858</name>
</gene>